<keyword evidence="2 6" id="KW-0808">Transferase</keyword>
<evidence type="ECO:0000256" key="3">
    <source>
        <dbReference type="ARBA" id="ARBA00022691"/>
    </source>
</evidence>
<dbReference type="Pfam" id="PF00891">
    <property type="entry name" value="Methyltransf_2"/>
    <property type="match status" value="1"/>
</dbReference>
<dbReference type="STRING" id="36847.CLNEO_23810"/>
<organism evidence="6 7">
    <name type="scientific">Anaerotignum neopropionicum</name>
    <dbReference type="NCBI Taxonomy" id="36847"/>
    <lineage>
        <taxon>Bacteria</taxon>
        <taxon>Bacillati</taxon>
        <taxon>Bacillota</taxon>
        <taxon>Clostridia</taxon>
        <taxon>Lachnospirales</taxon>
        <taxon>Anaerotignaceae</taxon>
        <taxon>Anaerotignum</taxon>
    </lineage>
</organism>
<evidence type="ECO:0000259" key="5">
    <source>
        <dbReference type="Pfam" id="PF08100"/>
    </source>
</evidence>
<accession>A0A136WCP6</accession>
<dbReference type="PATRIC" id="fig|36847.3.peg.2773"/>
<feature type="domain" description="O-methyltransferase dimerisation" evidence="5">
    <location>
        <begin position="19"/>
        <end position="89"/>
    </location>
</feature>
<keyword evidence="1 6" id="KW-0489">Methyltransferase</keyword>
<evidence type="ECO:0000256" key="1">
    <source>
        <dbReference type="ARBA" id="ARBA00022603"/>
    </source>
</evidence>
<proteinExistence type="predicted"/>
<dbReference type="InterPro" id="IPR036388">
    <property type="entry name" value="WH-like_DNA-bd_sf"/>
</dbReference>
<dbReference type="FunFam" id="1.10.10.10:FF:000358">
    <property type="entry name" value="Acetylserotonin O-methyltransferase"/>
    <property type="match status" value="1"/>
</dbReference>
<dbReference type="InterPro" id="IPR036390">
    <property type="entry name" value="WH_DNA-bd_sf"/>
</dbReference>
<dbReference type="CDD" id="cd02440">
    <property type="entry name" value="AdoMet_MTases"/>
    <property type="match status" value="1"/>
</dbReference>
<name>A0A136WCP6_9FIRM</name>
<dbReference type="SUPFAM" id="SSF53335">
    <property type="entry name" value="S-adenosyl-L-methionine-dependent methyltransferases"/>
    <property type="match status" value="1"/>
</dbReference>
<evidence type="ECO:0000313" key="6">
    <source>
        <dbReference type="EMBL" id="KXL52216.1"/>
    </source>
</evidence>
<evidence type="ECO:0000313" key="7">
    <source>
        <dbReference type="Proteomes" id="UP000070539"/>
    </source>
</evidence>
<comment type="caution">
    <text evidence="6">The sequence shown here is derived from an EMBL/GenBank/DDBJ whole genome shotgun (WGS) entry which is preliminary data.</text>
</comment>
<dbReference type="RefSeq" id="WP_066089389.1">
    <property type="nucleotide sequence ID" value="NZ_LRVM01000009.1"/>
</dbReference>
<dbReference type="Gene3D" id="3.40.50.150">
    <property type="entry name" value="Vaccinia Virus protein VP39"/>
    <property type="match status" value="1"/>
</dbReference>
<evidence type="ECO:0000259" key="4">
    <source>
        <dbReference type="Pfam" id="PF00891"/>
    </source>
</evidence>
<dbReference type="SUPFAM" id="SSF46785">
    <property type="entry name" value="Winged helix' DNA-binding domain"/>
    <property type="match status" value="1"/>
</dbReference>
<dbReference type="GO" id="GO:0046983">
    <property type="term" value="F:protein dimerization activity"/>
    <property type="evidence" value="ECO:0007669"/>
    <property type="project" value="InterPro"/>
</dbReference>
<dbReference type="OrthoDB" id="1682723at2"/>
<dbReference type="InterPro" id="IPR029063">
    <property type="entry name" value="SAM-dependent_MTases_sf"/>
</dbReference>
<dbReference type="Pfam" id="PF08100">
    <property type="entry name" value="Dimerisation"/>
    <property type="match status" value="1"/>
</dbReference>
<dbReference type="AlphaFoldDB" id="A0A136WCP6"/>
<dbReference type="PANTHER" id="PTHR43712">
    <property type="entry name" value="PUTATIVE (AFU_ORTHOLOGUE AFUA_4G14580)-RELATED"/>
    <property type="match status" value="1"/>
</dbReference>
<keyword evidence="3" id="KW-0949">S-adenosyl-L-methionine</keyword>
<gene>
    <name evidence="6" type="primary">tcmN_2</name>
    <name evidence="6" type="ORF">CLNEO_23810</name>
</gene>
<sequence>MTHCSHVDASVKKLLDMIYAPMYTKTLFTAMELELFSELEEGKLFTEVAERLMLHPENTRLLLNALTGMELLEKNEARYRNTPLVNKYLLRKSEWFIGDHLRVYNAGTGFDEIDMVKLIKEGPGSEAKEKEGLEAYSIFGDWAEMMKTQQRGGRAKEISDMVSGLPEFKGFRKMLDLGGGPGLICLEIVKHHPELKAIIFDTAEVGRVAEESIKENNLESRVEVMTGDYLKDSIGECYDFILAIGTLNFAKHNLDLAVKKIYDALNPHGVFMCISEGLTHEETRPKEMVVSWLPSVLRGFDFQLKQGEVSDAMLRNGFRNVFKQTVSMLTGDMDVDIARK</sequence>
<evidence type="ECO:0000256" key="2">
    <source>
        <dbReference type="ARBA" id="ARBA00022679"/>
    </source>
</evidence>
<dbReference type="Proteomes" id="UP000070539">
    <property type="component" value="Unassembled WGS sequence"/>
</dbReference>
<dbReference type="InterPro" id="IPR016461">
    <property type="entry name" value="COMT-like"/>
</dbReference>
<reference evidence="6 7" key="1">
    <citation type="submission" date="2016-01" db="EMBL/GenBank/DDBJ databases">
        <title>Genome sequence of Clostridium neopropionicum X4, DSM-3847.</title>
        <authorList>
            <person name="Poehlein A."/>
            <person name="Beck M.H."/>
            <person name="Bengelsdorf F.R."/>
            <person name="Daniel R."/>
            <person name="Duerre P."/>
        </authorList>
    </citation>
    <scope>NUCLEOTIDE SEQUENCE [LARGE SCALE GENOMIC DNA]</scope>
    <source>
        <strain evidence="6 7">DSM-3847</strain>
    </source>
</reference>
<dbReference type="EMBL" id="LRVM01000009">
    <property type="protein sequence ID" value="KXL52216.1"/>
    <property type="molecule type" value="Genomic_DNA"/>
</dbReference>
<keyword evidence="7" id="KW-1185">Reference proteome</keyword>
<feature type="domain" description="O-methyltransferase C-terminal" evidence="4">
    <location>
        <begin position="167"/>
        <end position="286"/>
    </location>
</feature>
<protein>
    <submittedName>
        <fullName evidence="6">Multifunctional cyclase-dehydratase-3-O-methyl transferase TcmN</fullName>
        <ecNumber evidence="6">2.1.1.-</ecNumber>
    </submittedName>
</protein>
<dbReference type="GO" id="GO:0032259">
    <property type="term" value="P:methylation"/>
    <property type="evidence" value="ECO:0007669"/>
    <property type="project" value="UniProtKB-KW"/>
</dbReference>
<dbReference type="InterPro" id="IPR001077">
    <property type="entry name" value="COMT_C"/>
</dbReference>
<dbReference type="GO" id="GO:0008171">
    <property type="term" value="F:O-methyltransferase activity"/>
    <property type="evidence" value="ECO:0007669"/>
    <property type="project" value="InterPro"/>
</dbReference>
<dbReference type="PROSITE" id="PS51683">
    <property type="entry name" value="SAM_OMT_II"/>
    <property type="match status" value="1"/>
</dbReference>
<dbReference type="Gene3D" id="1.10.10.10">
    <property type="entry name" value="Winged helix-like DNA-binding domain superfamily/Winged helix DNA-binding domain"/>
    <property type="match status" value="1"/>
</dbReference>
<dbReference type="InterPro" id="IPR012967">
    <property type="entry name" value="COMT_dimerisation"/>
</dbReference>
<dbReference type="PANTHER" id="PTHR43712:SF2">
    <property type="entry name" value="O-METHYLTRANSFERASE CICE"/>
    <property type="match status" value="1"/>
</dbReference>
<dbReference type="EC" id="2.1.1.-" evidence="6"/>